<dbReference type="Proteomes" id="UP000002484">
    <property type="component" value="Chromosome"/>
</dbReference>
<gene>
    <name evidence="2" type="ordered locus">FraEuI1c_2438</name>
</gene>
<evidence type="ECO:0000256" key="1">
    <source>
        <dbReference type="SAM" id="Phobius"/>
    </source>
</evidence>
<keyword evidence="1" id="KW-1133">Transmembrane helix</keyword>
<dbReference type="InParanoid" id="E3J1F2"/>
<feature type="transmembrane region" description="Helical" evidence="1">
    <location>
        <begin position="48"/>
        <end position="70"/>
    </location>
</feature>
<reference evidence="2 3" key="1">
    <citation type="submission" date="2010-10" db="EMBL/GenBank/DDBJ databases">
        <title>Complete sequence of Frankia sp. EuI1c.</title>
        <authorList>
            <consortium name="US DOE Joint Genome Institute"/>
            <person name="Lucas S."/>
            <person name="Copeland A."/>
            <person name="Lapidus A."/>
            <person name="Cheng J.-F."/>
            <person name="Bruce D."/>
            <person name="Goodwin L."/>
            <person name="Pitluck S."/>
            <person name="Chertkov O."/>
            <person name="Detter J.C."/>
            <person name="Han C."/>
            <person name="Tapia R."/>
            <person name="Land M."/>
            <person name="Hauser L."/>
            <person name="Jeffries C."/>
            <person name="Kyrpides N."/>
            <person name="Ivanova N."/>
            <person name="Mikhailova N."/>
            <person name="Beauchemin N."/>
            <person name="Sen A."/>
            <person name="Sur S.A."/>
            <person name="Gtari M."/>
            <person name="Wall L."/>
            <person name="Tisa L."/>
            <person name="Woyke T."/>
        </authorList>
    </citation>
    <scope>NUCLEOTIDE SEQUENCE [LARGE SCALE GENOMIC DNA]</scope>
    <source>
        <strain evidence="3">DSM 45817 / CECT 9037 / EuI1c</strain>
    </source>
</reference>
<keyword evidence="3" id="KW-1185">Reference proteome</keyword>
<keyword evidence="1" id="KW-0812">Transmembrane</keyword>
<dbReference type="EMBL" id="CP002299">
    <property type="protein sequence ID" value="ADP80473.1"/>
    <property type="molecule type" value="Genomic_DNA"/>
</dbReference>
<dbReference type="Pfam" id="PF19953">
    <property type="entry name" value="EACC1"/>
    <property type="match status" value="1"/>
</dbReference>
<keyword evidence="1" id="KW-0472">Membrane</keyword>
<evidence type="ECO:0000313" key="2">
    <source>
        <dbReference type="EMBL" id="ADP80473.1"/>
    </source>
</evidence>
<dbReference type="OrthoDB" id="4239147at2"/>
<protein>
    <submittedName>
        <fullName evidence="2">Uncharacterized protein</fullName>
    </submittedName>
</protein>
<organism evidence="2 3">
    <name type="scientific">Pseudofrankia inefficax (strain DSM 45817 / CECT 9037 / DDB 130130 / EuI1c)</name>
    <name type="common">Frankia inefficax</name>
    <dbReference type="NCBI Taxonomy" id="298654"/>
    <lineage>
        <taxon>Bacteria</taxon>
        <taxon>Bacillati</taxon>
        <taxon>Actinomycetota</taxon>
        <taxon>Actinomycetes</taxon>
        <taxon>Frankiales</taxon>
        <taxon>Frankiaceae</taxon>
        <taxon>Pseudofrankia</taxon>
    </lineage>
</organism>
<sequence>MATTFVISAADAADLLSLRTWLRRVNGLEVKLSPTAPSSGEQGAGWDVLSVVAGSGGVGVAMLATIKSWIESRRSSLRIRVKDSSSEREIELDAENIDDVMPLLKKMLDG</sequence>
<proteinExistence type="predicted"/>
<evidence type="ECO:0000313" key="3">
    <source>
        <dbReference type="Proteomes" id="UP000002484"/>
    </source>
</evidence>
<dbReference type="AlphaFoldDB" id="E3J1F2"/>
<name>E3J1F2_PSEI1</name>
<dbReference type="InterPro" id="IPR045428">
    <property type="entry name" value="EACC1"/>
</dbReference>
<dbReference type="eggNOG" id="ENOG502ZJJJ">
    <property type="taxonomic scope" value="Bacteria"/>
</dbReference>
<dbReference type="RefSeq" id="WP_013423591.1">
    <property type="nucleotide sequence ID" value="NC_014666.1"/>
</dbReference>
<dbReference type="KEGG" id="fri:FraEuI1c_2438"/>
<accession>E3J1F2</accession>
<dbReference type="HOGENOM" id="CLU_2167270_0_0_11"/>